<evidence type="ECO:0000313" key="1">
    <source>
        <dbReference type="EMBL" id="ODV76962.1"/>
    </source>
</evidence>
<organism evidence="1 2">
    <name type="scientific">Suhomyces tanzawaensis NRRL Y-17324</name>
    <dbReference type="NCBI Taxonomy" id="984487"/>
    <lineage>
        <taxon>Eukaryota</taxon>
        <taxon>Fungi</taxon>
        <taxon>Dikarya</taxon>
        <taxon>Ascomycota</taxon>
        <taxon>Saccharomycotina</taxon>
        <taxon>Pichiomycetes</taxon>
        <taxon>Debaryomycetaceae</taxon>
        <taxon>Suhomyces</taxon>
    </lineage>
</organism>
<accession>A0A1E4SC49</accession>
<dbReference type="AlphaFoldDB" id="A0A1E4SC49"/>
<dbReference type="EMBL" id="KV453916">
    <property type="protein sequence ID" value="ODV76962.1"/>
    <property type="molecule type" value="Genomic_DNA"/>
</dbReference>
<protein>
    <submittedName>
        <fullName evidence="1">Uncharacterized protein</fullName>
    </submittedName>
</protein>
<reference evidence="2" key="1">
    <citation type="submission" date="2016-05" db="EMBL/GenBank/DDBJ databases">
        <title>Comparative genomics of biotechnologically important yeasts.</title>
        <authorList>
            <consortium name="DOE Joint Genome Institute"/>
            <person name="Riley R."/>
            <person name="Haridas S."/>
            <person name="Wolfe K.H."/>
            <person name="Lopes M.R."/>
            <person name="Hittinger C.T."/>
            <person name="Goker M."/>
            <person name="Salamov A."/>
            <person name="Wisecaver J."/>
            <person name="Long T.M."/>
            <person name="Aerts A.L."/>
            <person name="Barry K."/>
            <person name="Choi C."/>
            <person name="Clum A."/>
            <person name="Coughlan A.Y."/>
            <person name="Deshpande S."/>
            <person name="Douglass A.P."/>
            <person name="Hanson S.J."/>
            <person name="Klenk H.-P."/>
            <person name="Labutti K."/>
            <person name="Lapidus A."/>
            <person name="Lindquist E."/>
            <person name="Lipzen A."/>
            <person name="Meier-Kolthoff J.P."/>
            <person name="Ohm R.A."/>
            <person name="Otillar R.P."/>
            <person name="Pangilinan J."/>
            <person name="Peng Y."/>
            <person name="Rokas A."/>
            <person name="Rosa C.A."/>
            <person name="Scheuner C."/>
            <person name="Sibirny A.A."/>
            <person name="Slot J.C."/>
            <person name="Stielow J.B."/>
            <person name="Sun H."/>
            <person name="Kurtzman C.P."/>
            <person name="Blackwell M."/>
            <person name="Grigoriev I.V."/>
            <person name="Jeffries T.W."/>
        </authorList>
    </citation>
    <scope>NUCLEOTIDE SEQUENCE [LARGE SCALE GENOMIC DNA]</scope>
    <source>
        <strain evidence="2">NRRL Y-17324</strain>
    </source>
</reference>
<dbReference type="OrthoDB" id="4095156at2759"/>
<evidence type="ECO:0000313" key="2">
    <source>
        <dbReference type="Proteomes" id="UP000094285"/>
    </source>
</evidence>
<gene>
    <name evidence="1" type="ORF">CANTADRAFT_102553</name>
</gene>
<sequence length="309" mass="35180">MSPSTALQRVMEKLSSISFTPSPLSGLSGSAPNHGKEPEAVVQSVLAQHLNNKIGKIIKLETRLIGLQRELSDDLASWGTTVRKPGCQLMVRELSGLYLDQTMFKQSVVDKLENIKLSLHSVNEREKKHKDLLYTRTKLTKQVKDSELRFGKNSSHSTLLSEKLEENTMNLEVLNSHCIRAIATEMRETVLEYTISLQQNLKFLLSSVAEYRQLLSTIDWDADIDASLKWVQMQRKSELNTPVAWPDDERNQKENEMEKERLLDAKIHSADIPACKLCKKNKYGKLITPCSHGQGLQFIRPQEVPQENW</sequence>
<keyword evidence="2" id="KW-1185">Reference proteome</keyword>
<proteinExistence type="predicted"/>
<dbReference type="GeneID" id="30980297"/>
<name>A0A1E4SC49_9ASCO</name>
<dbReference type="RefSeq" id="XP_020062084.1">
    <property type="nucleotide sequence ID" value="XM_020206160.1"/>
</dbReference>
<dbReference type="Proteomes" id="UP000094285">
    <property type="component" value="Unassembled WGS sequence"/>
</dbReference>